<evidence type="ECO:0000259" key="3">
    <source>
        <dbReference type="PROSITE" id="PS50110"/>
    </source>
</evidence>
<dbReference type="SMART" id="SM00448">
    <property type="entry name" value="REC"/>
    <property type="match status" value="1"/>
</dbReference>
<dbReference type="Gene3D" id="3.40.50.2300">
    <property type="match status" value="1"/>
</dbReference>
<organism evidence="4 5">
    <name type="scientific">Methanospirillum stamsii</name>
    <dbReference type="NCBI Taxonomy" id="1277351"/>
    <lineage>
        <taxon>Archaea</taxon>
        <taxon>Methanobacteriati</taxon>
        <taxon>Methanobacteriota</taxon>
        <taxon>Stenosarchaea group</taxon>
        <taxon>Methanomicrobia</taxon>
        <taxon>Methanomicrobiales</taxon>
        <taxon>Methanospirillaceae</taxon>
        <taxon>Methanospirillum</taxon>
    </lineage>
</organism>
<dbReference type="RefSeq" id="WP_109939891.1">
    <property type="nucleotide sequence ID" value="NZ_CP176366.1"/>
</dbReference>
<keyword evidence="1 2" id="KW-0597">Phosphoprotein</keyword>
<keyword evidence="5" id="KW-1185">Reference proteome</keyword>
<dbReference type="PROSITE" id="PS50110">
    <property type="entry name" value="RESPONSE_REGULATORY"/>
    <property type="match status" value="1"/>
</dbReference>
<evidence type="ECO:0000256" key="1">
    <source>
        <dbReference type="ARBA" id="ARBA00022553"/>
    </source>
</evidence>
<dbReference type="GO" id="GO:0000160">
    <property type="term" value="P:phosphorelay signal transduction system"/>
    <property type="evidence" value="ECO:0007669"/>
    <property type="project" value="InterPro"/>
</dbReference>
<dbReference type="InterPro" id="IPR011006">
    <property type="entry name" value="CheY-like_superfamily"/>
</dbReference>
<dbReference type="OrthoDB" id="2830at2157"/>
<reference evidence="4 5" key="1">
    <citation type="submission" date="2018-05" db="EMBL/GenBank/DDBJ databases">
        <title>Draft genome of Methanospirillum stamsii Pt1.</title>
        <authorList>
            <person name="Dueholm M.S."/>
            <person name="Nielsen P.H."/>
            <person name="Bakmann L.F."/>
            <person name="Otzen D.E."/>
        </authorList>
    </citation>
    <scope>NUCLEOTIDE SEQUENCE [LARGE SCALE GENOMIC DNA]</scope>
    <source>
        <strain evidence="4 5">Pt1</strain>
    </source>
</reference>
<dbReference type="CDD" id="cd17534">
    <property type="entry name" value="REC_DC-like"/>
    <property type="match status" value="1"/>
</dbReference>
<dbReference type="Proteomes" id="UP000245934">
    <property type="component" value="Unassembled WGS sequence"/>
</dbReference>
<feature type="domain" description="Response regulatory" evidence="3">
    <location>
        <begin position="5"/>
        <end position="120"/>
    </location>
</feature>
<gene>
    <name evidence="4" type="ORF">DLD82_04345</name>
</gene>
<protein>
    <submittedName>
        <fullName evidence="4">Response regulator</fullName>
    </submittedName>
</protein>
<evidence type="ECO:0000313" key="4">
    <source>
        <dbReference type="EMBL" id="PWR75372.1"/>
    </source>
</evidence>
<dbReference type="GeneID" id="97609709"/>
<dbReference type="SUPFAM" id="SSF52172">
    <property type="entry name" value="CheY-like"/>
    <property type="match status" value="1"/>
</dbReference>
<dbReference type="InterPro" id="IPR050595">
    <property type="entry name" value="Bact_response_regulator"/>
</dbReference>
<evidence type="ECO:0000313" key="5">
    <source>
        <dbReference type="Proteomes" id="UP000245934"/>
    </source>
</evidence>
<dbReference type="InterPro" id="IPR001789">
    <property type="entry name" value="Sig_transdc_resp-reg_receiver"/>
</dbReference>
<sequence>MSDEKIFIVEDNPVIADLISWRLTEMGYTVIGTAEDSTEALARIDKLMPTLILMDINLPGEMDGIETADEINKKYKIPIVYISSILDTDVMERAKKTKPRGYIVKPFTDNQLKATIEMALQG</sequence>
<proteinExistence type="predicted"/>
<accession>A0A2V2N5M5</accession>
<dbReference type="Pfam" id="PF00072">
    <property type="entry name" value="Response_reg"/>
    <property type="match status" value="1"/>
</dbReference>
<dbReference type="PANTHER" id="PTHR44591">
    <property type="entry name" value="STRESS RESPONSE REGULATOR PROTEIN 1"/>
    <property type="match status" value="1"/>
</dbReference>
<dbReference type="AlphaFoldDB" id="A0A2V2N5M5"/>
<evidence type="ECO:0000256" key="2">
    <source>
        <dbReference type="PROSITE-ProRule" id="PRU00169"/>
    </source>
</evidence>
<name>A0A2V2N5M5_9EURY</name>
<feature type="modified residue" description="4-aspartylphosphate" evidence="2">
    <location>
        <position position="55"/>
    </location>
</feature>
<comment type="caution">
    <text evidence="4">The sequence shown here is derived from an EMBL/GenBank/DDBJ whole genome shotgun (WGS) entry which is preliminary data.</text>
</comment>
<dbReference type="EMBL" id="QGMZ01000010">
    <property type="protein sequence ID" value="PWR75372.1"/>
    <property type="molecule type" value="Genomic_DNA"/>
</dbReference>
<dbReference type="PANTHER" id="PTHR44591:SF23">
    <property type="entry name" value="CHEY SUBFAMILY"/>
    <property type="match status" value="1"/>
</dbReference>